<dbReference type="InterPro" id="IPR044697">
    <property type="entry name" value="UGlyAH_cupin_C"/>
</dbReference>
<dbReference type="InterPro" id="IPR011051">
    <property type="entry name" value="RmlC_Cupin_sf"/>
</dbReference>
<dbReference type="CDD" id="cd02211">
    <property type="entry name" value="cupin_UGlyAH_N"/>
    <property type="match status" value="1"/>
</dbReference>
<dbReference type="PANTHER" id="PTHR34571:SF1">
    <property type="entry name" value="(S)-UREIDOGLYCINE AMINOHYDROLASE"/>
    <property type="match status" value="1"/>
</dbReference>
<dbReference type="Gene3D" id="2.60.120.10">
    <property type="entry name" value="Jelly Rolls"/>
    <property type="match status" value="2"/>
</dbReference>
<dbReference type="SUPFAM" id="SSF51182">
    <property type="entry name" value="RmlC-like cupins"/>
    <property type="match status" value="1"/>
</dbReference>
<name>A0ABY9PZ80_9FIRM</name>
<protein>
    <submittedName>
        <fullName evidence="1">(S)-ureidoglycine aminohydrolase</fullName>
        <ecNumber evidence="1">3.5.3.26</ecNumber>
    </submittedName>
</protein>
<accession>A0ABY9PZ80</accession>
<evidence type="ECO:0000313" key="1">
    <source>
        <dbReference type="EMBL" id="WMT80340.1"/>
    </source>
</evidence>
<evidence type="ECO:0000313" key="2">
    <source>
        <dbReference type="Proteomes" id="UP001235030"/>
    </source>
</evidence>
<dbReference type="EMBL" id="CP101637">
    <property type="protein sequence ID" value="WMT80340.1"/>
    <property type="molecule type" value="Genomic_DNA"/>
</dbReference>
<organism evidence="1 2">
    <name type="scientific">Terrisporobacter mayombei</name>
    <dbReference type="NCBI Taxonomy" id="1541"/>
    <lineage>
        <taxon>Bacteria</taxon>
        <taxon>Bacillati</taxon>
        <taxon>Bacillota</taxon>
        <taxon>Clostridia</taxon>
        <taxon>Peptostreptococcales</taxon>
        <taxon>Peptostreptococcaceae</taxon>
        <taxon>Terrisporobacter</taxon>
    </lineage>
</organism>
<gene>
    <name evidence="1" type="primary">allE</name>
    <name evidence="1" type="ORF">TEMA_06550</name>
</gene>
<dbReference type="RefSeq" id="WP_228104591.1">
    <property type="nucleotide sequence ID" value="NZ_CP101637.1"/>
</dbReference>
<reference evidence="1 2" key="1">
    <citation type="submission" date="2022-07" db="EMBL/GenBank/DDBJ databases">
        <title>Genome sequence of Terrisporobacter mayombei DSM6539.</title>
        <authorList>
            <person name="Boeer T."/>
            <person name="Bengelsdorf F.R."/>
            <person name="Daniel R."/>
            <person name="Poehlein A."/>
        </authorList>
    </citation>
    <scope>NUCLEOTIDE SEQUENCE [LARGE SCALE GENOMIC DNA]</scope>
    <source>
        <strain evidence="1 2">DSM 6539</strain>
    </source>
</reference>
<dbReference type="InterPro" id="IPR044704">
    <property type="entry name" value="UGlyAH_cupin_N"/>
</dbReference>
<sequence length="253" mass="28495">MGYPNDLLTSRSIIKHGGFALIPPEGLVNNVVPGFENCIISILASPKLGASFVDYIITMSEGGRTTKGFGGNGIETFVYCIEGKIKVTIKNEDYIIESGGYVYCTPTETMNLENIHGNNSKIFLYKQKYQSLEGYEPWVVVSNIKEQGEVDYDNMANVKIIDFLPKDLAFDMNFHILTFYPGACHPFIETHVQEHGAYLLSGEGLYNLDNTWIPVKKNDYIWFGPYVPQCCYGVGRENLSYIYSKDCNRDVIL</sequence>
<dbReference type="InterPro" id="IPR014710">
    <property type="entry name" value="RmlC-like_jellyroll"/>
</dbReference>
<dbReference type="EC" id="3.5.3.26" evidence="1"/>
<dbReference type="PANTHER" id="PTHR34571">
    <property type="entry name" value="(S)-UREIDOGLYCINE AMINOHYDROLASE"/>
    <property type="match status" value="1"/>
</dbReference>
<dbReference type="InterPro" id="IPR017627">
    <property type="entry name" value="UGHY"/>
</dbReference>
<proteinExistence type="predicted"/>
<dbReference type="NCBIfam" id="TIGR03214">
    <property type="entry name" value="ura-cupin"/>
    <property type="match status" value="1"/>
</dbReference>
<keyword evidence="2" id="KW-1185">Reference proteome</keyword>
<keyword evidence="1" id="KW-0378">Hydrolase</keyword>
<dbReference type="Proteomes" id="UP001235030">
    <property type="component" value="Chromosome"/>
</dbReference>
<dbReference type="GO" id="GO:0071522">
    <property type="term" value="F:ureidoglycine aminohydrolase activity"/>
    <property type="evidence" value="ECO:0007669"/>
    <property type="project" value="UniProtKB-EC"/>
</dbReference>
<dbReference type="CDD" id="cd02212">
    <property type="entry name" value="cupin_UGlyAH_C"/>
    <property type="match status" value="1"/>
</dbReference>